<keyword evidence="3 5" id="KW-1133">Transmembrane helix</keyword>
<evidence type="ECO:0000256" key="4">
    <source>
        <dbReference type="ARBA" id="ARBA00023136"/>
    </source>
</evidence>
<dbReference type="GO" id="GO:0005886">
    <property type="term" value="C:plasma membrane"/>
    <property type="evidence" value="ECO:0007669"/>
    <property type="project" value="UniProtKB-SubCell"/>
</dbReference>
<dbReference type="AlphaFoldDB" id="A0A2S7F9S5"/>
<feature type="transmembrane region" description="Helical" evidence="5">
    <location>
        <begin position="569"/>
        <end position="588"/>
    </location>
</feature>
<dbReference type="Pfam" id="PF13343">
    <property type="entry name" value="SBP_bac_6"/>
    <property type="match status" value="1"/>
</dbReference>
<dbReference type="InterPro" id="IPR035906">
    <property type="entry name" value="MetI-like_sf"/>
</dbReference>
<feature type="transmembrane region" description="Helical" evidence="5">
    <location>
        <begin position="410"/>
        <end position="429"/>
    </location>
</feature>
<dbReference type="Gene3D" id="3.40.190.10">
    <property type="entry name" value="Periplasmic binding protein-like II"/>
    <property type="match status" value="2"/>
</dbReference>
<feature type="transmembrane region" description="Helical" evidence="5">
    <location>
        <begin position="64"/>
        <end position="84"/>
    </location>
</feature>
<organism evidence="7 8">
    <name type="scientific">Clostridium butyricum</name>
    <dbReference type="NCBI Taxonomy" id="1492"/>
    <lineage>
        <taxon>Bacteria</taxon>
        <taxon>Bacillati</taxon>
        <taxon>Bacillota</taxon>
        <taxon>Clostridia</taxon>
        <taxon>Eubacteriales</taxon>
        <taxon>Clostridiaceae</taxon>
        <taxon>Clostridium</taxon>
    </lineage>
</organism>
<feature type="transmembrane region" description="Helical" evidence="5">
    <location>
        <begin position="12"/>
        <end position="32"/>
    </location>
</feature>
<feature type="transmembrane region" description="Helical" evidence="5">
    <location>
        <begin position="96"/>
        <end position="118"/>
    </location>
</feature>
<dbReference type="EMBL" id="LRDH01000109">
    <property type="protein sequence ID" value="PPV14336.1"/>
    <property type="molecule type" value="Genomic_DNA"/>
</dbReference>
<keyword evidence="4 5" id="KW-0472">Membrane</keyword>
<evidence type="ECO:0000256" key="2">
    <source>
        <dbReference type="ARBA" id="ARBA00022692"/>
    </source>
</evidence>
<dbReference type="PROSITE" id="PS50928">
    <property type="entry name" value="ABC_TM1"/>
    <property type="match status" value="2"/>
</dbReference>
<evidence type="ECO:0000256" key="3">
    <source>
        <dbReference type="ARBA" id="ARBA00022989"/>
    </source>
</evidence>
<reference evidence="7 8" key="1">
    <citation type="submission" date="2016-01" db="EMBL/GenBank/DDBJ databases">
        <title>Characterization of the Clostridium difficile lineages that are prevalent in Hong Kong and China.</title>
        <authorList>
            <person name="Kwok J.S.-L."/>
            <person name="Lam W.-Y."/>
            <person name="Ip M."/>
            <person name="Chan T.-F."/>
            <person name="Hawkey P.M."/>
            <person name="Tsui S.K.-W."/>
        </authorList>
    </citation>
    <scope>NUCLEOTIDE SEQUENCE [LARGE SCALE GENOMIC DNA]</scope>
    <source>
        <strain evidence="7 8">300064</strain>
    </source>
</reference>
<evidence type="ECO:0000256" key="1">
    <source>
        <dbReference type="ARBA" id="ARBA00004141"/>
    </source>
</evidence>
<dbReference type="GO" id="GO:0055085">
    <property type="term" value="P:transmembrane transport"/>
    <property type="evidence" value="ECO:0007669"/>
    <property type="project" value="InterPro"/>
</dbReference>
<feature type="transmembrane region" description="Helical" evidence="5">
    <location>
        <begin position="138"/>
        <end position="159"/>
    </location>
</feature>
<dbReference type="GO" id="GO:0003677">
    <property type="term" value="F:DNA binding"/>
    <property type="evidence" value="ECO:0007669"/>
    <property type="project" value="UniProtKB-KW"/>
</dbReference>
<dbReference type="PANTHER" id="PTHR43496:SF1">
    <property type="entry name" value="POLYGALACTURONAN_RHAMNOGALACTURONAN TRANSPORT SYSTEM PERMEASE PROTEIN YTEP"/>
    <property type="match status" value="1"/>
</dbReference>
<protein>
    <submittedName>
        <fullName evidence="7">DNA-binding protein</fullName>
    </submittedName>
</protein>
<name>A0A2S7F9S5_CLOBU</name>
<feature type="transmembrane region" description="Helical" evidence="5">
    <location>
        <begin position="287"/>
        <end position="314"/>
    </location>
</feature>
<comment type="subcellular location">
    <subcellularLocation>
        <location evidence="5">Cell membrane</location>
        <topology evidence="5">Multi-pass membrane protein</topology>
    </subcellularLocation>
    <subcellularLocation>
        <location evidence="1">Membrane</location>
        <topology evidence="1">Multi-pass membrane protein</topology>
    </subcellularLocation>
</comment>
<comment type="caution">
    <text evidence="7">The sequence shown here is derived from an EMBL/GenBank/DDBJ whole genome shotgun (WGS) entry which is preliminary data.</text>
</comment>
<keyword evidence="5" id="KW-0813">Transport</keyword>
<evidence type="ECO:0000313" key="7">
    <source>
        <dbReference type="EMBL" id="PPV14336.1"/>
    </source>
</evidence>
<dbReference type="CDD" id="cd06261">
    <property type="entry name" value="TM_PBP2"/>
    <property type="match status" value="1"/>
</dbReference>
<dbReference type="RefSeq" id="WP_043663978.1">
    <property type="nucleotide sequence ID" value="NZ_JSEG01000009.1"/>
</dbReference>
<keyword evidence="7" id="KW-0238">DNA-binding</keyword>
<proteinExistence type="inferred from homology"/>
<dbReference type="SUPFAM" id="SSF53850">
    <property type="entry name" value="Periplasmic binding protein-like II"/>
    <property type="match status" value="1"/>
</dbReference>
<feature type="transmembrane region" description="Helical" evidence="5">
    <location>
        <begin position="378"/>
        <end position="398"/>
    </location>
</feature>
<feature type="domain" description="ABC transmembrane type-1" evidence="6">
    <location>
        <begin position="59"/>
        <end position="261"/>
    </location>
</feature>
<feature type="transmembrane region" description="Helical" evidence="5">
    <location>
        <begin position="512"/>
        <end position="530"/>
    </location>
</feature>
<gene>
    <name evidence="7" type="ORF">AWN73_14120</name>
</gene>
<dbReference type="Pfam" id="PF00528">
    <property type="entry name" value="BPD_transp_1"/>
    <property type="match status" value="1"/>
</dbReference>
<evidence type="ECO:0000256" key="5">
    <source>
        <dbReference type="RuleBase" id="RU363032"/>
    </source>
</evidence>
<dbReference type="Gene3D" id="1.10.3720.10">
    <property type="entry name" value="MetI-like"/>
    <property type="match status" value="2"/>
</dbReference>
<feature type="transmembrane region" description="Helical" evidence="5">
    <location>
        <begin position="242"/>
        <end position="264"/>
    </location>
</feature>
<accession>A0A2S7F9S5</accession>
<evidence type="ECO:0000259" key="6">
    <source>
        <dbReference type="PROSITE" id="PS50928"/>
    </source>
</evidence>
<dbReference type="Proteomes" id="UP000238081">
    <property type="component" value="Unassembled WGS sequence"/>
</dbReference>
<feature type="transmembrane region" description="Helical" evidence="5">
    <location>
        <begin position="471"/>
        <end position="492"/>
    </location>
</feature>
<sequence length="893" mass="99486">MNRTKIEVKTIFTIITLFFIGFLVLPLGILFFKSIQVDGGIGFENYKETISNPELLRAVKNSTIVSLCAAVITTIISFILSYVLNCTRIFAPIKKCIRLGVILPMLLPTITYGFAIIYSFGKQGLLTKIFGRELLNIYGFNGLLIGYVIYTLPSSFLLINNSFKYIDKKFIIVSNLMGDNRAKQLINTILRPLMGSIGGAFVSAFILSFTDFGIPAAVGGTYNVVSTHLYQVMLGAIPNFNGGAVIAILMLMPAILGVLLLNYLERFNFHYDKVTDIELGKNKFRDVVLGSIGSLIIVSILSIFIVMFITPFMVDFPYNMSFTLEYFKNTVTSNNILTVYKNSIFVAVLCGIFGTMVTYLGALINTRTSLHRKFRKSLDCFSMITNTVPGMVLGLAYLMLFNKTDLKGTFLIIIICNMVHFFTTPYLMAKNSLSKMNPSWETTGELLGDSWLKTLIRVVIPNSFSTIIEMFSYLFINSMVTISAIIFLVGTATAVMTTKIKELQHYAKFKEIFVLSILIFLTNLFVRLICDYINKKLLDKNKTSNKKISNKVLKNKKKNKGEKFEMGKILKLITAGTMALTLSIGMLGCGAKSSDKVVIYTNADEEAIEIMQNTLNEKGYEDKYVLQSFGTSELGGKLIAEGDKIEADIVTMSSYFIESAQEKNNMFTDLTFDTKPLSESTKYSAPILGNTGSLFVNPIVLEEKNLSMPESIKDLTKPEYKDLVSIPNINDSSTAWLLVQAIISEYGEEEGTKITKDLVGNVGPHIESSGSGPIKKVRAGEVAVGFGLRHQAVADSAEGKPIESIDPTEGNFTLTESIAVVNKKDEKKRKLAMEIAEVIVKDSREELIKYYPVALYEGETVSEKNKPKYSKQFEEKLSVDLLEQHQQFFNNAK</sequence>
<comment type="similarity">
    <text evidence="5">Belongs to the binding-protein-dependent transport system permease family.</text>
</comment>
<feature type="transmembrane region" description="Helical" evidence="5">
    <location>
        <begin position="344"/>
        <end position="366"/>
    </location>
</feature>
<dbReference type="InterPro" id="IPR000515">
    <property type="entry name" value="MetI-like"/>
</dbReference>
<dbReference type="SUPFAM" id="SSF161098">
    <property type="entry name" value="MetI-like"/>
    <property type="match status" value="2"/>
</dbReference>
<evidence type="ECO:0000313" key="8">
    <source>
        <dbReference type="Proteomes" id="UP000238081"/>
    </source>
</evidence>
<feature type="domain" description="ABC transmembrane type-1" evidence="6">
    <location>
        <begin position="340"/>
        <end position="530"/>
    </location>
</feature>
<keyword evidence="2 5" id="KW-0812">Transmembrane</keyword>
<dbReference type="PANTHER" id="PTHR43496">
    <property type="entry name" value="PROTEIN LPLB"/>
    <property type="match status" value="1"/>
</dbReference>